<dbReference type="EMBL" id="CAKKLH010000124">
    <property type="protein sequence ID" value="CAH0103982.1"/>
    <property type="molecule type" value="Genomic_DNA"/>
</dbReference>
<comment type="caution">
    <text evidence="6">The sequence shown here is derived from an EMBL/GenBank/DDBJ whole genome shotgun (WGS) entry which is preliminary data.</text>
</comment>
<gene>
    <name evidence="6" type="ORF">DGAL_LOCUS6694</name>
</gene>
<dbReference type="Pfam" id="PF13613">
    <property type="entry name" value="HTH_Tnp_4"/>
    <property type="match status" value="1"/>
</dbReference>
<dbReference type="Proteomes" id="UP000789390">
    <property type="component" value="Unassembled WGS sequence"/>
</dbReference>
<dbReference type="OrthoDB" id="6375458at2759"/>
<name>A0A8J2RGE7_9CRUS</name>
<organism evidence="6 7">
    <name type="scientific">Daphnia galeata</name>
    <dbReference type="NCBI Taxonomy" id="27404"/>
    <lineage>
        <taxon>Eukaryota</taxon>
        <taxon>Metazoa</taxon>
        <taxon>Ecdysozoa</taxon>
        <taxon>Arthropoda</taxon>
        <taxon>Crustacea</taxon>
        <taxon>Branchiopoda</taxon>
        <taxon>Diplostraca</taxon>
        <taxon>Cladocera</taxon>
        <taxon>Anomopoda</taxon>
        <taxon>Daphniidae</taxon>
        <taxon>Daphnia</taxon>
    </lineage>
</organism>
<evidence type="ECO:0000259" key="4">
    <source>
        <dbReference type="Pfam" id="PF13359"/>
    </source>
</evidence>
<dbReference type="InterPro" id="IPR027805">
    <property type="entry name" value="Transposase_HTH_dom"/>
</dbReference>
<dbReference type="PANTHER" id="PTHR23080">
    <property type="entry name" value="THAP DOMAIN PROTEIN"/>
    <property type="match status" value="1"/>
</dbReference>
<dbReference type="AlphaFoldDB" id="A0A8J2RGE7"/>
<proteinExistence type="predicted"/>
<comment type="cofactor">
    <cofactor evidence="1">
        <name>a divalent metal cation</name>
        <dbReference type="ChEBI" id="CHEBI:60240"/>
    </cofactor>
</comment>
<evidence type="ECO:0000256" key="2">
    <source>
        <dbReference type="ARBA" id="ARBA00022723"/>
    </source>
</evidence>
<evidence type="ECO:0000256" key="3">
    <source>
        <dbReference type="SAM" id="Coils"/>
    </source>
</evidence>
<evidence type="ECO:0000313" key="6">
    <source>
        <dbReference type="EMBL" id="CAH0103982.1"/>
    </source>
</evidence>
<feature type="coiled-coil region" evidence="3">
    <location>
        <begin position="95"/>
        <end position="143"/>
    </location>
</feature>
<evidence type="ECO:0000259" key="5">
    <source>
        <dbReference type="Pfam" id="PF13613"/>
    </source>
</evidence>
<keyword evidence="2" id="KW-0479">Metal-binding</keyword>
<dbReference type="PANTHER" id="PTHR23080:SF143">
    <property type="entry name" value="SI:DKEY-56D12.4"/>
    <property type="match status" value="1"/>
</dbReference>
<dbReference type="InterPro" id="IPR027806">
    <property type="entry name" value="HARBI1_dom"/>
</dbReference>
<feature type="domain" description="DDE Tnp4" evidence="4">
    <location>
        <begin position="274"/>
        <end position="441"/>
    </location>
</feature>
<protein>
    <recommendedName>
        <fullName evidence="8">DDE Tnp4 domain-containing protein</fullName>
    </recommendedName>
</protein>
<sequence>MEVSKPCDDVYEENHPDWAPTIFQSLNHSATSVSRYNRVKKRLAVKEKAVETGIQPELLRQNESSEATELSISDINMAEVLSSTMIIDVEDQEHSAKFLSQLRDLEKENMELREKHLCANKELEAAKVMISELSAKFQKLYEETNEKAKKNLLTQLKQSEEMTRFYTGLNSFDLFLGIFNALLPALIDDKRFKISLQEQFLMTLMKLRLNLSTTDLAYRFGVSRVTACRYIEKFVTVMFVRLPPVLLRFPEQEASEFTMPLSFRTNYPKCTCIIDCFETNCEMHGYLLAKISLFSKYKMHHTGKFLLAITPQGSICFISKGYGGRVSDVEIVRDCGILNLIQKDNLVMADRGFLIEHDLEKVGAFLAMPAFKGTRLQLEGDEVEKSRVIANLRIHVERVIGNIRKKFTILRGPIKIRDLCTDPHDETFVDKIVTVCCCLHNAMPSVVPPT</sequence>
<evidence type="ECO:0008006" key="8">
    <source>
        <dbReference type="Google" id="ProtNLM"/>
    </source>
</evidence>
<feature type="domain" description="Transposase Helix-turn-helix" evidence="5">
    <location>
        <begin position="193"/>
        <end position="244"/>
    </location>
</feature>
<reference evidence="6" key="1">
    <citation type="submission" date="2021-11" db="EMBL/GenBank/DDBJ databases">
        <authorList>
            <person name="Schell T."/>
        </authorList>
    </citation>
    <scope>NUCLEOTIDE SEQUENCE</scope>
    <source>
        <strain evidence="6">M5</strain>
    </source>
</reference>
<evidence type="ECO:0000256" key="1">
    <source>
        <dbReference type="ARBA" id="ARBA00001968"/>
    </source>
</evidence>
<keyword evidence="3" id="KW-0175">Coiled coil</keyword>
<evidence type="ECO:0000313" key="7">
    <source>
        <dbReference type="Proteomes" id="UP000789390"/>
    </source>
</evidence>
<accession>A0A8J2RGE7</accession>
<keyword evidence="7" id="KW-1185">Reference proteome</keyword>
<dbReference type="GO" id="GO:0046872">
    <property type="term" value="F:metal ion binding"/>
    <property type="evidence" value="ECO:0007669"/>
    <property type="project" value="UniProtKB-KW"/>
</dbReference>
<dbReference type="Pfam" id="PF13359">
    <property type="entry name" value="DDE_Tnp_4"/>
    <property type="match status" value="1"/>
</dbReference>